<reference evidence="3 4" key="1">
    <citation type="journal article" date="2018" name="Nat. Ecol. Evol.">
        <title>Pezizomycetes genomes reveal the molecular basis of ectomycorrhizal truffle lifestyle.</title>
        <authorList>
            <person name="Murat C."/>
            <person name="Payen T."/>
            <person name="Noel B."/>
            <person name="Kuo A."/>
            <person name="Morin E."/>
            <person name="Chen J."/>
            <person name="Kohler A."/>
            <person name="Krizsan K."/>
            <person name="Balestrini R."/>
            <person name="Da Silva C."/>
            <person name="Montanini B."/>
            <person name="Hainaut M."/>
            <person name="Levati E."/>
            <person name="Barry K.W."/>
            <person name="Belfiori B."/>
            <person name="Cichocki N."/>
            <person name="Clum A."/>
            <person name="Dockter R.B."/>
            <person name="Fauchery L."/>
            <person name="Guy J."/>
            <person name="Iotti M."/>
            <person name="Le Tacon F."/>
            <person name="Lindquist E.A."/>
            <person name="Lipzen A."/>
            <person name="Malagnac F."/>
            <person name="Mello A."/>
            <person name="Molinier V."/>
            <person name="Miyauchi S."/>
            <person name="Poulain J."/>
            <person name="Riccioni C."/>
            <person name="Rubini A."/>
            <person name="Sitrit Y."/>
            <person name="Splivallo R."/>
            <person name="Traeger S."/>
            <person name="Wang M."/>
            <person name="Zifcakova L."/>
            <person name="Wipf D."/>
            <person name="Zambonelli A."/>
            <person name="Paolocci F."/>
            <person name="Nowrousian M."/>
            <person name="Ottonello S."/>
            <person name="Baldrian P."/>
            <person name="Spatafora J.W."/>
            <person name="Henrissat B."/>
            <person name="Nagy L.G."/>
            <person name="Aury J.M."/>
            <person name="Wincker P."/>
            <person name="Grigoriev I.V."/>
            <person name="Bonfante P."/>
            <person name="Martin F.M."/>
        </authorList>
    </citation>
    <scope>NUCLEOTIDE SEQUENCE [LARGE SCALE GENOMIC DNA]</scope>
    <source>
        <strain evidence="3 4">RN42</strain>
    </source>
</reference>
<dbReference type="EMBL" id="ML119711">
    <property type="protein sequence ID" value="RPA78442.1"/>
    <property type="molecule type" value="Genomic_DNA"/>
</dbReference>
<organism evidence="3 4">
    <name type="scientific">Ascobolus immersus RN42</name>
    <dbReference type="NCBI Taxonomy" id="1160509"/>
    <lineage>
        <taxon>Eukaryota</taxon>
        <taxon>Fungi</taxon>
        <taxon>Dikarya</taxon>
        <taxon>Ascomycota</taxon>
        <taxon>Pezizomycotina</taxon>
        <taxon>Pezizomycetes</taxon>
        <taxon>Pezizales</taxon>
        <taxon>Ascobolaceae</taxon>
        <taxon>Ascobolus</taxon>
    </lineage>
</organism>
<keyword evidence="2" id="KW-0812">Transmembrane</keyword>
<evidence type="ECO:0000313" key="3">
    <source>
        <dbReference type="EMBL" id="RPA78442.1"/>
    </source>
</evidence>
<accession>A0A3N4HX54</accession>
<keyword evidence="2" id="KW-0472">Membrane</keyword>
<feature type="region of interest" description="Disordered" evidence="1">
    <location>
        <begin position="208"/>
        <end position="227"/>
    </location>
</feature>
<keyword evidence="4" id="KW-1185">Reference proteome</keyword>
<dbReference type="Proteomes" id="UP000275078">
    <property type="component" value="Unassembled WGS sequence"/>
</dbReference>
<protein>
    <submittedName>
        <fullName evidence="3">Uncharacterized protein</fullName>
    </submittedName>
</protein>
<evidence type="ECO:0000313" key="4">
    <source>
        <dbReference type="Proteomes" id="UP000275078"/>
    </source>
</evidence>
<gene>
    <name evidence="3" type="ORF">BJ508DRAFT_155729</name>
</gene>
<sequence length="265" mass="29565">MDGFLHKGGLMPTTLKNSISHRSPPKASIHLLHFPRVTEPPGFHESFQPARNLDTVTSNIFLRLVLFFLQHPAKASQLGLPVTRPPQVSVLFRLLPMPDSQTPSQTTRPEGATDFATVWRAAAKPNTVLWVPPADNEPTIRVYKPESTHRSAHRVNEVGPMNRINKNVVIALGVTGGIVGIFSLVVAVLCMKKRWKKRKLRELQETLDREEGLRSHERRGRRTSAGADVELEEVGGEYVSGGRGKNGGRYKKVMSTADLKQHYFV</sequence>
<evidence type="ECO:0000256" key="2">
    <source>
        <dbReference type="SAM" id="Phobius"/>
    </source>
</evidence>
<keyword evidence="2" id="KW-1133">Transmembrane helix</keyword>
<evidence type="ECO:0000256" key="1">
    <source>
        <dbReference type="SAM" id="MobiDB-lite"/>
    </source>
</evidence>
<proteinExistence type="predicted"/>
<feature type="transmembrane region" description="Helical" evidence="2">
    <location>
        <begin position="168"/>
        <end position="191"/>
    </location>
</feature>
<dbReference type="AlphaFoldDB" id="A0A3N4HX54"/>
<name>A0A3N4HX54_ASCIM</name>